<dbReference type="InterPro" id="IPR012674">
    <property type="entry name" value="Calycin"/>
</dbReference>
<sequence>MKGRFIKKNVVNVRSHGSQNVVKHKIVYFDKQLNCAVVKVASMISPGGHIEKIDLRVWNTSNVASSAQPCLPVFQRWSSTPAHIIYKSMCQKELAKGQSSQDQDVEGRINPRDFVCRNYG</sequence>
<dbReference type="AlphaFoldDB" id="A0A6G5AGG1"/>
<evidence type="ECO:0000313" key="1">
    <source>
        <dbReference type="EMBL" id="NIE50014.1"/>
    </source>
</evidence>
<proteinExistence type="predicted"/>
<name>A0A6G5AGG1_RHIMP</name>
<protein>
    <submittedName>
        <fullName evidence="1">Putative group i salivary lipocalin</fullName>
    </submittedName>
</protein>
<dbReference type="OrthoDB" id="6508877at2759"/>
<organism evidence="1">
    <name type="scientific">Rhipicephalus microplus</name>
    <name type="common">Cattle tick</name>
    <name type="synonym">Boophilus microplus</name>
    <dbReference type="NCBI Taxonomy" id="6941"/>
    <lineage>
        <taxon>Eukaryota</taxon>
        <taxon>Metazoa</taxon>
        <taxon>Ecdysozoa</taxon>
        <taxon>Arthropoda</taxon>
        <taxon>Chelicerata</taxon>
        <taxon>Arachnida</taxon>
        <taxon>Acari</taxon>
        <taxon>Parasitiformes</taxon>
        <taxon>Ixodida</taxon>
        <taxon>Ixodoidea</taxon>
        <taxon>Ixodidae</taxon>
        <taxon>Rhipicephalinae</taxon>
        <taxon>Rhipicephalus</taxon>
        <taxon>Boophilus</taxon>
    </lineage>
</organism>
<dbReference type="EMBL" id="GIKN01007741">
    <property type="protein sequence ID" value="NIE50014.1"/>
    <property type="molecule type" value="Transcribed_RNA"/>
</dbReference>
<reference evidence="1" key="1">
    <citation type="submission" date="2020-03" db="EMBL/GenBank/DDBJ databases">
        <title>A transcriptome and proteome of the tick Rhipicephalus microplus shaped by the genetic composition of its hosts and developmental stage.</title>
        <authorList>
            <person name="Garcia G.R."/>
            <person name="Ribeiro J.M.C."/>
            <person name="Maruyama S.R."/>
            <person name="Gardinasse L.G."/>
            <person name="Nelson K."/>
            <person name="Ferreira B.R."/>
            <person name="Andrade T.G."/>
            <person name="Santos I.K.F.M."/>
        </authorList>
    </citation>
    <scope>NUCLEOTIDE SEQUENCE</scope>
    <source>
        <strain evidence="1">NSGR</strain>
        <tissue evidence="1">Salivary glands</tissue>
    </source>
</reference>
<accession>A0A6G5AGG1</accession>
<dbReference type="Gene3D" id="2.40.128.20">
    <property type="match status" value="1"/>
</dbReference>
<dbReference type="VEuPathDB" id="VectorBase:LOC119167973"/>